<evidence type="ECO:0000313" key="7">
    <source>
        <dbReference type="Proteomes" id="UP000501130"/>
    </source>
</evidence>
<protein>
    <recommendedName>
        <fullName evidence="8">Pilus (MSHA type) biogenesis protein MshL</fullName>
    </recommendedName>
</protein>
<gene>
    <name evidence="6" type="ORF">HKT17_09905</name>
</gene>
<keyword evidence="3" id="KW-0472">Membrane</keyword>
<keyword evidence="7" id="KW-1185">Reference proteome</keyword>
<dbReference type="PANTHER" id="PTHR30332">
    <property type="entry name" value="PROBABLE GENERAL SECRETION PATHWAY PROTEIN D"/>
    <property type="match status" value="1"/>
</dbReference>
<evidence type="ECO:0000256" key="2">
    <source>
        <dbReference type="ARBA" id="ARBA00022729"/>
    </source>
</evidence>
<dbReference type="PROSITE" id="PS51257">
    <property type="entry name" value="PROKAR_LIPOPROTEIN"/>
    <property type="match status" value="1"/>
</dbReference>
<sequence>MKTPLNRTLVCTAVAALLSLGTAACTGPQIKAEVQADNDNGLRKVEQVNTSLQTNGSFRGGRQYAEEQAKQQQNAKVLKRASKSWIGGTFVHVNDDDKLPAIFHETYKMNFADKGRPVDLNTVAARLTQMVGIPVRIQQDVFNTPVSAEPRRGARQLPPVSAPTEAAPPVSTPVAVDSVALAPRTTVGAVAMNWDGTLIDFLNNTTDKLSLSWEYRDNSIVIMRYTTAMYELASFPNGYEYAMSSGTQGRVRGNEVQSNSNLSVSEKGKIDGQASILEVINRMVASVPGSEVIVAEGTGRVMVKTSRDMQTQVRDMIRAENANMLKQVHVQLDIYSVMSKKDDQQGVNWDVFFRSLSQRYGIGVLSPESLVAPEAGLIALTIPEALQGFIPGQNPPNSPTNQRFGASSAIVQALNEIGDNVQHRPISLVALNRQWARKARLTTTGYLSETKPASSGALGGGTGVPGLTTDEITTGDQFAAMPFILDNNTIMLKMGISLSDLTSLLEITTGSGETLQRVQTPNTSSISDQYTIALRPGEVMAITGLSRDVSGFTERKLTEQAPLLAGGSRNLSTMRENFIVLVRAVVL</sequence>
<reference evidence="6 7" key="1">
    <citation type="submission" date="2020-05" db="EMBL/GenBank/DDBJ databases">
        <title>Compete genome of Limnobacter sp. SAORIC-580.</title>
        <authorList>
            <person name="Song J."/>
            <person name="Cho J.-C."/>
        </authorList>
    </citation>
    <scope>NUCLEOTIDE SEQUENCE [LARGE SCALE GENOMIC DNA]</scope>
    <source>
        <strain evidence="6 7">SAORIC-580</strain>
    </source>
</reference>
<dbReference type="EMBL" id="CP053084">
    <property type="protein sequence ID" value="QJR29995.1"/>
    <property type="molecule type" value="Genomic_DNA"/>
</dbReference>
<feature type="signal peptide" evidence="5">
    <location>
        <begin position="1"/>
        <end position="26"/>
    </location>
</feature>
<accession>A0ABX6N6H0</accession>
<evidence type="ECO:0000313" key="6">
    <source>
        <dbReference type="EMBL" id="QJR29995.1"/>
    </source>
</evidence>
<evidence type="ECO:0000256" key="1">
    <source>
        <dbReference type="ARBA" id="ARBA00004370"/>
    </source>
</evidence>
<evidence type="ECO:0008006" key="8">
    <source>
        <dbReference type="Google" id="ProtNLM"/>
    </source>
</evidence>
<organism evidence="6 7">
    <name type="scientific">Limnobacter profundi</name>
    <dbReference type="NCBI Taxonomy" id="2732163"/>
    <lineage>
        <taxon>Bacteria</taxon>
        <taxon>Pseudomonadati</taxon>
        <taxon>Pseudomonadota</taxon>
        <taxon>Betaproteobacteria</taxon>
        <taxon>Burkholderiales</taxon>
        <taxon>Burkholderiaceae</taxon>
        <taxon>Limnobacter</taxon>
    </lineage>
</organism>
<name>A0ABX6N6H0_9BURK</name>
<keyword evidence="2 5" id="KW-0732">Signal</keyword>
<evidence type="ECO:0000256" key="5">
    <source>
        <dbReference type="SAM" id="SignalP"/>
    </source>
</evidence>
<dbReference type="InterPro" id="IPR050810">
    <property type="entry name" value="Bact_Secretion_Sys_Channel"/>
</dbReference>
<evidence type="ECO:0000256" key="4">
    <source>
        <dbReference type="SAM" id="MobiDB-lite"/>
    </source>
</evidence>
<comment type="subcellular location">
    <subcellularLocation>
        <location evidence="1">Membrane</location>
    </subcellularLocation>
</comment>
<feature type="chain" id="PRO_5045068760" description="Pilus (MSHA type) biogenesis protein MshL" evidence="5">
    <location>
        <begin position="27"/>
        <end position="587"/>
    </location>
</feature>
<dbReference type="RefSeq" id="WP_171099727.1">
    <property type="nucleotide sequence ID" value="NZ_CP053084.1"/>
</dbReference>
<feature type="region of interest" description="Disordered" evidence="4">
    <location>
        <begin position="148"/>
        <end position="169"/>
    </location>
</feature>
<dbReference type="Proteomes" id="UP000501130">
    <property type="component" value="Chromosome"/>
</dbReference>
<evidence type="ECO:0000256" key="3">
    <source>
        <dbReference type="ARBA" id="ARBA00023136"/>
    </source>
</evidence>
<proteinExistence type="predicted"/>
<dbReference type="PANTHER" id="PTHR30332:SF24">
    <property type="entry name" value="SECRETIN GSPD-RELATED"/>
    <property type="match status" value="1"/>
</dbReference>